<dbReference type="InterPro" id="IPR035906">
    <property type="entry name" value="MetI-like_sf"/>
</dbReference>
<accession>A0A1S7FYY2</accession>
<dbReference type="Proteomes" id="UP000223060">
    <property type="component" value="Chromosome"/>
</dbReference>
<comment type="similarity">
    <text evidence="8">Belongs to the binding-protein-dependent transport system permease family.</text>
</comment>
<reference evidence="11" key="1">
    <citation type="submission" date="2015-03" db="EMBL/GenBank/DDBJ databases">
        <authorList>
            <person name="Ferrari E."/>
            <person name="Walter M.C."/>
            <person name="Huptas C."/>
            <person name="Scherer S."/>
            <person name="Mueller-Herbst S."/>
        </authorList>
    </citation>
    <scope>NUCLEOTIDE SEQUENCE [LARGE SCALE GENOMIC DNA]</scope>
    <source>
        <strain evidence="11">LWP01</strain>
    </source>
</reference>
<evidence type="ECO:0000256" key="4">
    <source>
        <dbReference type="ARBA" id="ARBA00022692"/>
    </source>
</evidence>
<feature type="transmembrane region" description="Helical" evidence="8">
    <location>
        <begin position="70"/>
        <end position="91"/>
    </location>
</feature>
<evidence type="ECO:0000256" key="2">
    <source>
        <dbReference type="ARBA" id="ARBA00022448"/>
    </source>
</evidence>
<sequence>MKRANGWRNYLYIAPAVLFVFCFCILSIIFTLFISFTDWTGLGRFKFVGFSNYVAVFQDKNFLLSCINTLVWVAAGLIIPVVFPLLFAIAITKSSFSTLFKNIFYFPNAVSGVIVGLIMTSLLSMYGLPQLLGMLGFENLDKNWLNIPYVNTGVMIGASVWQGIGMNMLLFIIGLVNMPTEPIEAAKMEGASGIGLYTKIILPLLKPTIIVVVLMSLVNSFKTFDSIWIMTGGGPYRTSETLAVTMYKETFSNNHLGMGSAIAVMLSVIILFISIFYLRKTFTREGSH</sequence>
<dbReference type="RefSeq" id="WP_036060762.1">
    <property type="nucleotide sequence ID" value="NZ_CP011102.1"/>
</dbReference>
<gene>
    <name evidence="10" type="ORF">UE46_15050</name>
</gene>
<feature type="transmembrane region" description="Helical" evidence="8">
    <location>
        <begin position="148"/>
        <end position="176"/>
    </location>
</feature>
<dbReference type="GO" id="GO:0055085">
    <property type="term" value="P:transmembrane transport"/>
    <property type="evidence" value="ECO:0007669"/>
    <property type="project" value="InterPro"/>
</dbReference>
<evidence type="ECO:0000256" key="7">
    <source>
        <dbReference type="ARBA" id="ARBA00023136"/>
    </source>
</evidence>
<keyword evidence="6" id="KW-0346">Stress response</keyword>
<keyword evidence="2 8" id="KW-0813">Transport</keyword>
<feature type="transmembrane region" description="Helical" evidence="8">
    <location>
        <begin position="12"/>
        <end position="36"/>
    </location>
</feature>
<dbReference type="PANTHER" id="PTHR43227:SF11">
    <property type="entry name" value="BLL4140 PROTEIN"/>
    <property type="match status" value="1"/>
</dbReference>
<dbReference type="SUPFAM" id="SSF160964">
    <property type="entry name" value="MalF N-terminal region-like"/>
    <property type="match status" value="1"/>
</dbReference>
<dbReference type="GO" id="GO:0005886">
    <property type="term" value="C:plasma membrane"/>
    <property type="evidence" value="ECO:0007669"/>
    <property type="project" value="UniProtKB-SubCell"/>
</dbReference>
<proteinExistence type="inferred from homology"/>
<feature type="domain" description="ABC transmembrane type-1" evidence="9">
    <location>
        <begin position="66"/>
        <end position="277"/>
    </location>
</feature>
<keyword evidence="7 8" id="KW-0472">Membrane</keyword>
<dbReference type="SUPFAM" id="SSF161098">
    <property type="entry name" value="MetI-like"/>
    <property type="match status" value="1"/>
</dbReference>
<comment type="subcellular location">
    <subcellularLocation>
        <location evidence="1 8">Cell membrane</location>
        <topology evidence="1 8">Multi-pass membrane protein</topology>
    </subcellularLocation>
</comment>
<dbReference type="InterPro" id="IPR050809">
    <property type="entry name" value="UgpAE/MalFG_permease"/>
</dbReference>
<evidence type="ECO:0000313" key="10">
    <source>
        <dbReference type="EMBL" id="AQY52599.1"/>
    </source>
</evidence>
<feature type="transmembrane region" description="Helical" evidence="8">
    <location>
        <begin position="103"/>
        <end position="128"/>
    </location>
</feature>
<dbReference type="KEGG" id="lwi:UE46_15050"/>
<feature type="transmembrane region" description="Helical" evidence="8">
    <location>
        <begin position="196"/>
        <end position="218"/>
    </location>
</feature>
<keyword evidence="11" id="KW-1185">Reference proteome</keyword>
<dbReference type="Gene3D" id="1.10.3720.10">
    <property type="entry name" value="MetI-like"/>
    <property type="match status" value="1"/>
</dbReference>
<organism evidence="10 11">
    <name type="scientific">Listeria weihenstephanensis</name>
    <dbReference type="NCBI Taxonomy" id="1006155"/>
    <lineage>
        <taxon>Bacteria</taxon>
        <taxon>Bacillati</taxon>
        <taxon>Bacillota</taxon>
        <taxon>Bacilli</taxon>
        <taxon>Bacillales</taxon>
        <taxon>Listeriaceae</taxon>
        <taxon>Listeria</taxon>
    </lineage>
</organism>
<evidence type="ECO:0000256" key="8">
    <source>
        <dbReference type="RuleBase" id="RU363032"/>
    </source>
</evidence>
<dbReference type="Pfam" id="PF00528">
    <property type="entry name" value="BPD_transp_1"/>
    <property type="match status" value="1"/>
</dbReference>
<keyword evidence="3" id="KW-1003">Cell membrane</keyword>
<dbReference type="CDD" id="cd06261">
    <property type="entry name" value="TM_PBP2"/>
    <property type="match status" value="1"/>
</dbReference>
<dbReference type="PROSITE" id="PS50928">
    <property type="entry name" value="ABC_TM1"/>
    <property type="match status" value="1"/>
</dbReference>
<evidence type="ECO:0000256" key="5">
    <source>
        <dbReference type="ARBA" id="ARBA00022989"/>
    </source>
</evidence>
<protein>
    <submittedName>
        <fullName evidence="10">ABC transporter permease</fullName>
    </submittedName>
</protein>
<evidence type="ECO:0000256" key="3">
    <source>
        <dbReference type="ARBA" id="ARBA00022475"/>
    </source>
</evidence>
<keyword evidence="5 8" id="KW-1133">Transmembrane helix</keyword>
<dbReference type="InterPro" id="IPR000515">
    <property type="entry name" value="MetI-like"/>
</dbReference>
<dbReference type="EMBL" id="CP011102">
    <property type="protein sequence ID" value="AQY52599.1"/>
    <property type="molecule type" value="Genomic_DNA"/>
</dbReference>
<dbReference type="PANTHER" id="PTHR43227">
    <property type="entry name" value="BLL4140 PROTEIN"/>
    <property type="match status" value="1"/>
</dbReference>
<feature type="transmembrane region" description="Helical" evidence="8">
    <location>
        <begin position="256"/>
        <end position="278"/>
    </location>
</feature>
<name>A0A1S7FYY2_9LIST</name>
<evidence type="ECO:0000313" key="11">
    <source>
        <dbReference type="Proteomes" id="UP000223060"/>
    </source>
</evidence>
<dbReference type="AlphaFoldDB" id="A0A1S7FYY2"/>
<evidence type="ECO:0000256" key="6">
    <source>
        <dbReference type="ARBA" id="ARBA00023016"/>
    </source>
</evidence>
<keyword evidence="4 8" id="KW-0812">Transmembrane</keyword>
<evidence type="ECO:0000256" key="1">
    <source>
        <dbReference type="ARBA" id="ARBA00004651"/>
    </source>
</evidence>
<evidence type="ECO:0000259" key="9">
    <source>
        <dbReference type="PROSITE" id="PS50928"/>
    </source>
</evidence>